<evidence type="ECO:0000259" key="6">
    <source>
        <dbReference type="SMART" id="SM00827"/>
    </source>
</evidence>
<dbReference type="Gene3D" id="3.40.366.10">
    <property type="entry name" value="Malonyl-Coenzyme A Acyl Carrier Protein, domain 2"/>
    <property type="match status" value="1"/>
</dbReference>
<dbReference type="GeneID" id="303172912"/>
<dbReference type="AlphaFoldDB" id="A0A1R4FU08"/>
<dbReference type="RefSeq" id="WP_086991766.1">
    <property type="nucleotide sequence ID" value="NZ_FUHU01000026.1"/>
</dbReference>
<feature type="domain" description="Malonyl-CoA:ACP transacylase (MAT)" evidence="6">
    <location>
        <begin position="5"/>
        <end position="304"/>
    </location>
</feature>
<dbReference type="GO" id="GO:0004314">
    <property type="term" value="F:[acyl-carrier-protein] S-malonyltransferase activity"/>
    <property type="evidence" value="ECO:0007669"/>
    <property type="project" value="UniProtKB-EC"/>
</dbReference>
<protein>
    <recommendedName>
        <fullName evidence="4">Malonyl CoA-acyl carrier protein transacylase</fullName>
        <ecNumber evidence="4">2.3.1.39</ecNumber>
    </recommendedName>
</protein>
<evidence type="ECO:0000256" key="3">
    <source>
        <dbReference type="ARBA" id="ARBA00048462"/>
    </source>
</evidence>
<keyword evidence="1 4" id="KW-0808">Transferase</keyword>
<evidence type="ECO:0000256" key="2">
    <source>
        <dbReference type="ARBA" id="ARBA00023315"/>
    </source>
</evidence>
<dbReference type="InterPro" id="IPR016036">
    <property type="entry name" value="Malonyl_transacylase_ACP-bd"/>
</dbReference>
<evidence type="ECO:0000256" key="5">
    <source>
        <dbReference type="PIRSR" id="PIRSR000446-1"/>
    </source>
</evidence>
<feature type="active site" evidence="5">
    <location>
        <position position="192"/>
    </location>
</feature>
<dbReference type="EC" id="2.3.1.39" evidence="4"/>
<gene>
    <name evidence="7" type="ORF">CZ674_06690</name>
</gene>
<dbReference type="SUPFAM" id="SSF52151">
    <property type="entry name" value="FabD/lysophospholipase-like"/>
    <property type="match status" value="1"/>
</dbReference>
<dbReference type="OrthoDB" id="3248271at2"/>
<name>A0A1R4FU08_9MICO</name>
<comment type="catalytic activity">
    <reaction evidence="3 4">
        <text>holo-[ACP] + malonyl-CoA = malonyl-[ACP] + CoA</text>
        <dbReference type="Rhea" id="RHEA:41792"/>
        <dbReference type="Rhea" id="RHEA-COMP:9623"/>
        <dbReference type="Rhea" id="RHEA-COMP:9685"/>
        <dbReference type="ChEBI" id="CHEBI:57287"/>
        <dbReference type="ChEBI" id="CHEBI:57384"/>
        <dbReference type="ChEBI" id="CHEBI:64479"/>
        <dbReference type="ChEBI" id="CHEBI:78449"/>
        <dbReference type="EC" id="2.3.1.39"/>
    </reaction>
</comment>
<proteinExistence type="inferred from homology"/>
<dbReference type="InterPro" id="IPR050858">
    <property type="entry name" value="Mal-CoA-ACP_Trans/PKS_FabD"/>
</dbReference>
<accession>A0A1R4FU08</accession>
<dbReference type="InterPro" id="IPR016035">
    <property type="entry name" value="Acyl_Trfase/lysoPLipase"/>
</dbReference>
<dbReference type="SUPFAM" id="SSF55048">
    <property type="entry name" value="Probable ACP-binding domain of malonyl-CoA ACP transacylase"/>
    <property type="match status" value="1"/>
</dbReference>
<dbReference type="InterPro" id="IPR024925">
    <property type="entry name" value="Malonyl_CoA-ACP_transAc"/>
</dbReference>
<comment type="similarity">
    <text evidence="4">Belongs to the fabD family.</text>
</comment>
<dbReference type="Gene3D" id="3.30.70.250">
    <property type="entry name" value="Malonyl-CoA ACP transacylase, ACP-binding"/>
    <property type="match status" value="1"/>
</dbReference>
<dbReference type="GO" id="GO:0005829">
    <property type="term" value="C:cytosol"/>
    <property type="evidence" value="ECO:0007669"/>
    <property type="project" value="TreeGrafter"/>
</dbReference>
<evidence type="ECO:0000256" key="4">
    <source>
        <dbReference type="PIRNR" id="PIRNR000446"/>
    </source>
</evidence>
<dbReference type="InterPro" id="IPR001227">
    <property type="entry name" value="Ac_transferase_dom_sf"/>
</dbReference>
<evidence type="ECO:0000313" key="8">
    <source>
        <dbReference type="Proteomes" id="UP000195787"/>
    </source>
</evidence>
<evidence type="ECO:0000313" key="7">
    <source>
        <dbReference type="EMBL" id="SJM59323.1"/>
    </source>
</evidence>
<dbReference type="InterPro" id="IPR014043">
    <property type="entry name" value="Acyl_transferase_dom"/>
</dbReference>
<sequence>MILIAAPGQGSQTPGFLAPWLELDGVRETLGELGEAAGIDLIEHGTNSDAETIKDTRVAQPLIVAAGIVAYDALVQQAQQFGKATAGHSVGELTAMYVAGILSREDAMKLVGIRGRAMAEAAALTPTGMAAVIGADPEELEAKLEELGLSAANYNGGGQIVVAGDREALESFAADAPAKSRVIALQTAGAFHTHFMEPAVDALREAAGELDVDNPQIPIYSNHHGAKVETGHEFVDLVVGQVASPVRWDKSMETFVEDGITGMIELAPAGALTGLAKRGMRGTPVAALKTPDDLQAAADLLQGDTE</sequence>
<reference evidence="7 8" key="1">
    <citation type="submission" date="2017-02" db="EMBL/GenBank/DDBJ databases">
        <authorList>
            <person name="Peterson S.W."/>
        </authorList>
    </citation>
    <scope>NUCLEOTIDE SEQUENCE [LARGE SCALE GENOMIC DNA]</scope>
    <source>
        <strain evidence="7 8">LMG 22410</strain>
    </source>
</reference>
<dbReference type="SMART" id="SM00827">
    <property type="entry name" value="PKS_AT"/>
    <property type="match status" value="1"/>
</dbReference>
<evidence type="ECO:0000256" key="1">
    <source>
        <dbReference type="ARBA" id="ARBA00022679"/>
    </source>
</evidence>
<dbReference type="EMBL" id="FUHU01000026">
    <property type="protein sequence ID" value="SJM59323.1"/>
    <property type="molecule type" value="Genomic_DNA"/>
</dbReference>
<keyword evidence="2 4" id="KW-0012">Acyltransferase</keyword>
<dbReference type="GO" id="GO:0006633">
    <property type="term" value="P:fatty acid biosynthetic process"/>
    <property type="evidence" value="ECO:0007669"/>
    <property type="project" value="TreeGrafter"/>
</dbReference>
<dbReference type="Proteomes" id="UP000195787">
    <property type="component" value="Unassembled WGS sequence"/>
</dbReference>
<feature type="active site" evidence="5">
    <location>
        <position position="89"/>
    </location>
</feature>
<organism evidence="7 8">
    <name type="scientific">Agrococcus casei LMG 22410</name>
    <dbReference type="NCBI Taxonomy" id="1255656"/>
    <lineage>
        <taxon>Bacteria</taxon>
        <taxon>Bacillati</taxon>
        <taxon>Actinomycetota</taxon>
        <taxon>Actinomycetes</taxon>
        <taxon>Micrococcales</taxon>
        <taxon>Microbacteriaceae</taxon>
        <taxon>Agrococcus</taxon>
    </lineage>
</organism>
<dbReference type="Pfam" id="PF00698">
    <property type="entry name" value="Acyl_transf_1"/>
    <property type="match status" value="1"/>
</dbReference>
<dbReference type="PANTHER" id="PTHR42681">
    <property type="entry name" value="MALONYL-COA-ACYL CARRIER PROTEIN TRANSACYLASE, MITOCHONDRIAL"/>
    <property type="match status" value="1"/>
</dbReference>
<keyword evidence="8" id="KW-1185">Reference proteome</keyword>
<dbReference type="PIRSF" id="PIRSF000446">
    <property type="entry name" value="Mct"/>
    <property type="match status" value="1"/>
</dbReference>
<dbReference type="PANTHER" id="PTHR42681:SF1">
    <property type="entry name" value="MALONYL-COA-ACYL CARRIER PROTEIN TRANSACYLASE, MITOCHONDRIAL"/>
    <property type="match status" value="1"/>
</dbReference>